<reference evidence="1" key="1">
    <citation type="journal article" date="2019" name="bioRxiv">
        <title>The Genome of the Zebra Mussel, Dreissena polymorpha: A Resource for Invasive Species Research.</title>
        <authorList>
            <person name="McCartney M.A."/>
            <person name="Auch B."/>
            <person name="Kono T."/>
            <person name="Mallez S."/>
            <person name="Zhang Y."/>
            <person name="Obille A."/>
            <person name="Becker A."/>
            <person name="Abrahante J.E."/>
            <person name="Garbe J."/>
            <person name="Badalamenti J.P."/>
            <person name="Herman A."/>
            <person name="Mangelson H."/>
            <person name="Liachko I."/>
            <person name="Sullivan S."/>
            <person name="Sone E.D."/>
            <person name="Koren S."/>
            <person name="Silverstein K.A.T."/>
            <person name="Beckman K.B."/>
            <person name="Gohl D.M."/>
        </authorList>
    </citation>
    <scope>NUCLEOTIDE SEQUENCE</scope>
    <source>
        <strain evidence="1">Duluth1</strain>
        <tissue evidence="1">Whole animal</tissue>
    </source>
</reference>
<proteinExistence type="predicted"/>
<evidence type="ECO:0000313" key="1">
    <source>
        <dbReference type="EMBL" id="KAH3727936.1"/>
    </source>
</evidence>
<name>A0A9D4CNI2_DREPO</name>
<dbReference type="AlphaFoldDB" id="A0A9D4CNI2"/>
<comment type="caution">
    <text evidence="1">The sequence shown here is derived from an EMBL/GenBank/DDBJ whole genome shotgun (WGS) entry which is preliminary data.</text>
</comment>
<dbReference type="EMBL" id="JAIWYP010000012">
    <property type="protein sequence ID" value="KAH3727936.1"/>
    <property type="molecule type" value="Genomic_DNA"/>
</dbReference>
<gene>
    <name evidence="1" type="ORF">DPMN_053882</name>
</gene>
<keyword evidence="2" id="KW-1185">Reference proteome</keyword>
<evidence type="ECO:0000313" key="2">
    <source>
        <dbReference type="Proteomes" id="UP000828390"/>
    </source>
</evidence>
<sequence length="226" mass="26042">MFELKTTKLVTKFHDDIIRTKLLTKFHDNQTTNMASRVLTMFYNSHIKKNARSHVFQQTILELVEDFIRRKCSDQVSWRLDYINVIFRVKNARPLGGHFHEDWTIDVASRVLTRKNASPLGGHVFQATRTILELAKNAPPPGGHVFQPTRTIFKLVTYITVTNLLIRFREYWTINVASRVLTRQVLTPQDTQWAKGGHKSAVLKGVEDRRCTIENAGTKGDHKNST</sequence>
<protein>
    <submittedName>
        <fullName evidence="1">Uncharacterized protein</fullName>
    </submittedName>
</protein>
<accession>A0A9D4CNI2</accession>
<dbReference type="Proteomes" id="UP000828390">
    <property type="component" value="Unassembled WGS sequence"/>
</dbReference>
<organism evidence="1 2">
    <name type="scientific">Dreissena polymorpha</name>
    <name type="common">Zebra mussel</name>
    <name type="synonym">Mytilus polymorpha</name>
    <dbReference type="NCBI Taxonomy" id="45954"/>
    <lineage>
        <taxon>Eukaryota</taxon>
        <taxon>Metazoa</taxon>
        <taxon>Spiralia</taxon>
        <taxon>Lophotrochozoa</taxon>
        <taxon>Mollusca</taxon>
        <taxon>Bivalvia</taxon>
        <taxon>Autobranchia</taxon>
        <taxon>Heteroconchia</taxon>
        <taxon>Euheterodonta</taxon>
        <taxon>Imparidentia</taxon>
        <taxon>Neoheterodontei</taxon>
        <taxon>Myida</taxon>
        <taxon>Dreissenoidea</taxon>
        <taxon>Dreissenidae</taxon>
        <taxon>Dreissena</taxon>
    </lineage>
</organism>
<reference evidence="1" key="2">
    <citation type="submission" date="2020-11" db="EMBL/GenBank/DDBJ databases">
        <authorList>
            <person name="McCartney M.A."/>
            <person name="Auch B."/>
            <person name="Kono T."/>
            <person name="Mallez S."/>
            <person name="Becker A."/>
            <person name="Gohl D.M."/>
            <person name="Silverstein K.A.T."/>
            <person name="Koren S."/>
            <person name="Bechman K.B."/>
            <person name="Herman A."/>
            <person name="Abrahante J.E."/>
            <person name="Garbe J."/>
        </authorList>
    </citation>
    <scope>NUCLEOTIDE SEQUENCE</scope>
    <source>
        <strain evidence="1">Duluth1</strain>
        <tissue evidence="1">Whole animal</tissue>
    </source>
</reference>